<dbReference type="STRING" id="395495.Lcho_3891"/>
<dbReference type="InterPro" id="IPR013766">
    <property type="entry name" value="Thioredoxin_domain"/>
</dbReference>
<evidence type="ECO:0000256" key="4">
    <source>
        <dbReference type="PIRSR" id="PIRSR603782-2"/>
    </source>
</evidence>
<dbReference type="CDD" id="cd02968">
    <property type="entry name" value="SCO"/>
    <property type="match status" value="1"/>
</dbReference>
<proteinExistence type="inferred from homology"/>
<dbReference type="eggNOG" id="COG1999">
    <property type="taxonomic scope" value="Bacteria"/>
</dbReference>
<sequence length="222" mass="23819" precursor="true">MKPEMTRPTSRAMRWLAVWLVLAGGLSLVPMAAAHDHHDHPASHGQTGTPPVVPQGARITLADVALLDQDGRSLRLRSDAIGERIVIVNFAYTTCTTVCPVASAVLAQVQGRLGARLGRDVGLITVSVDPLRDTPARLKAYAERVGAGPGWRWLTGAKPQVDEVLKAFGAYTANFADHPPLTLVGDARSGRWLRFYGFPTPEQLVTAVEQLSSARDKAGRSG</sequence>
<reference evidence="6 7" key="1">
    <citation type="submission" date="2008-03" db="EMBL/GenBank/DDBJ databases">
        <title>Complete sequence of Leptothrix cholodnii SP-6.</title>
        <authorList>
            <consortium name="US DOE Joint Genome Institute"/>
            <person name="Copeland A."/>
            <person name="Lucas S."/>
            <person name="Lapidus A."/>
            <person name="Glavina del Rio T."/>
            <person name="Dalin E."/>
            <person name="Tice H."/>
            <person name="Bruce D."/>
            <person name="Goodwin L."/>
            <person name="Pitluck S."/>
            <person name="Chertkov O."/>
            <person name="Brettin T."/>
            <person name="Detter J.C."/>
            <person name="Han C."/>
            <person name="Kuske C.R."/>
            <person name="Schmutz J."/>
            <person name="Larimer F."/>
            <person name="Land M."/>
            <person name="Hauser L."/>
            <person name="Kyrpides N."/>
            <person name="Lykidis A."/>
            <person name="Emerson D."/>
            <person name="Richardson P."/>
        </authorList>
    </citation>
    <scope>NUCLEOTIDE SEQUENCE [LARGE SCALE GENOMIC DNA]</scope>
    <source>
        <strain evidence="7">ATCC 51168 / LMG 8142 / SP-6</strain>
    </source>
</reference>
<dbReference type="Gene3D" id="3.40.30.10">
    <property type="entry name" value="Glutaredoxin"/>
    <property type="match status" value="1"/>
</dbReference>
<name>B1Y7J7_LEPCP</name>
<evidence type="ECO:0000256" key="1">
    <source>
        <dbReference type="ARBA" id="ARBA00010996"/>
    </source>
</evidence>
<evidence type="ECO:0000313" key="7">
    <source>
        <dbReference type="Proteomes" id="UP000001693"/>
    </source>
</evidence>
<feature type="domain" description="Thioredoxin" evidence="5">
    <location>
        <begin position="28"/>
        <end position="213"/>
    </location>
</feature>
<dbReference type="PANTHER" id="PTHR12151:SF25">
    <property type="entry name" value="LINALOOL DEHYDRATASE_ISOMERASE DOMAIN-CONTAINING PROTEIN"/>
    <property type="match status" value="1"/>
</dbReference>
<evidence type="ECO:0000256" key="3">
    <source>
        <dbReference type="PIRSR" id="PIRSR603782-1"/>
    </source>
</evidence>
<gene>
    <name evidence="6" type="ordered locus">Lcho_3891</name>
</gene>
<dbReference type="InterPro" id="IPR003782">
    <property type="entry name" value="SCO1/SenC"/>
</dbReference>
<dbReference type="PROSITE" id="PS51352">
    <property type="entry name" value="THIOREDOXIN_2"/>
    <property type="match status" value="1"/>
</dbReference>
<keyword evidence="2 3" id="KW-0186">Copper</keyword>
<accession>B1Y7J7</accession>
<dbReference type="InterPro" id="IPR036249">
    <property type="entry name" value="Thioredoxin-like_sf"/>
</dbReference>
<feature type="disulfide bond" description="Redox-active" evidence="4">
    <location>
        <begin position="95"/>
        <end position="99"/>
    </location>
</feature>
<feature type="binding site" evidence="3">
    <location>
        <position position="95"/>
    </location>
    <ligand>
        <name>Cu cation</name>
        <dbReference type="ChEBI" id="CHEBI:23378"/>
    </ligand>
</feature>
<dbReference type="Proteomes" id="UP000001693">
    <property type="component" value="Chromosome"/>
</dbReference>
<dbReference type="AlphaFoldDB" id="B1Y7J7"/>
<keyword evidence="4" id="KW-1015">Disulfide bond</keyword>
<evidence type="ECO:0000256" key="2">
    <source>
        <dbReference type="ARBA" id="ARBA00023008"/>
    </source>
</evidence>
<feature type="binding site" evidence="3">
    <location>
        <position position="99"/>
    </location>
    <ligand>
        <name>Cu cation</name>
        <dbReference type="ChEBI" id="CHEBI:23378"/>
    </ligand>
</feature>
<dbReference type="HOGENOM" id="CLU_050131_4_2_4"/>
<dbReference type="EMBL" id="CP001013">
    <property type="protein sequence ID" value="ACB36145.1"/>
    <property type="molecule type" value="Genomic_DNA"/>
</dbReference>
<dbReference type="GO" id="GO:0046872">
    <property type="term" value="F:metal ion binding"/>
    <property type="evidence" value="ECO:0007669"/>
    <property type="project" value="UniProtKB-KW"/>
</dbReference>
<keyword evidence="3" id="KW-0479">Metal-binding</keyword>
<dbReference type="KEGG" id="lch:Lcho_3891"/>
<dbReference type="SUPFAM" id="SSF52833">
    <property type="entry name" value="Thioredoxin-like"/>
    <property type="match status" value="1"/>
</dbReference>
<evidence type="ECO:0000313" key="6">
    <source>
        <dbReference type="EMBL" id="ACB36145.1"/>
    </source>
</evidence>
<dbReference type="OrthoDB" id="8550465at2"/>
<comment type="similarity">
    <text evidence="1">Belongs to the SCO1/2 family.</text>
</comment>
<protein>
    <submittedName>
        <fullName evidence="6">Electron transport protein SCO1/SenC</fullName>
    </submittedName>
</protein>
<evidence type="ECO:0000259" key="5">
    <source>
        <dbReference type="PROSITE" id="PS51352"/>
    </source>
</evidence>
<dbReference type="PANTHER" id="PTHR12151">
    <property type="entry name" value="ELECTRON TRANSPORT PROTIN SCO1/SENC FAMILY MEMBER"/>
    <property type="match status" value="1"/>
</dbReference>
<organism evidence="6 7">
    <name type="scientific">Leptothrix cholodnii (strain ATCC 51168 / LMG 8142 / SP-6)</name>
    <name type="common">Leptothrix discophora (strain SP-6)</name>
    <dbReference type="NCBI Taxonomy" id="395495"/>
    <lineage>
        <taxon>Bacteria</taxon>
        <taxon>Pseudomonadati</taxon>
        <taxon>Pseudomonadota</taxon>
        <taxon>Betaproteobacteria</taxon>
        <taxon>Burkholderiales</taxon>
        <taxon>Sphaerotilaceae</taxon>
        <taxon>Leptothrix</taxon>
    </lineage>
</organism>
<keyword evidence="7" id="KW-1185">Reference proteome</keyword>
<dbReference type="Pfam" id="PF02630">
    <property type="entry name" value="SCO1-SenC"/>
    <property type="match status" value="1"/>
</dbReference>